<name>W7J421_9PSEU</name>
<gene>
    <name evidence="4" type="ORF">UO65_0922</name>
</gene>
<evidence type="ECO:0000256" key="2">
    <source>
        <dbReference type="ARBA" id="ARBA00022801"/>
    </source>
</evidence>
<dbReference type="InterPro" id="IPR020802">
    <property type="entry name" value="TesA-like"/>
</dbReference>
<dbReference type="STRING" id="909613.UO65_0922"/>
<comment type="caution">
    <text evidence="4">The sequence shown here is derived from an EMBL/GenBank/DDBJ whole genome shotgun (WGS) entry which is preliminary data.</text>
</comment>
<comment type="similarity">
    <text evidence="1">Belongs to the thioesterase family.</text>
</comment>
<organism evidence="4 5">
    <name type="scientific">Actinokineospora spheciospongiae</name>
    <dbReference type="NCBI Taxonomy" id="909613"/>
    <lineage>
        <taxon>Bacteria</taxon>
        <taxon>Bacillati</taxon>
        <taxon>Actinomycetota</taxon>
        <taxon>Actinomycetes</taxon>
        <taxon>Pseudonocardiales</taxon>
        <taxon>Pseudonocardiaceae</taxon>
        <taxon>Actinokineospora</taxon>
    </lineage>
</organism>
<evidence type="ECO:0000313" key="4">
    <source>
        <dbReference type="EMBL" id="EWC63762.1"/>
    </source>
</evidence>
<dbReference type="eggNOG" id="COG3208">
    <property type="taxonomic scope" value="Bacteria"/>
</dbReference>
<dbReference type="Pfam" id="PF00975">
    <property type="entry name" value="Thioesterase"/>
    <property type="match status" value="1"/>
</dbReference>
<dbReference type="GO" id="GO:0008610">
    <property type="term" value="P:lipid biosynthetic process"/>
    <property type="evidence" value="ECO:0007669"/>
    <property type="project" value="TreeGrafter"/>
</dbReference>
<reference evidence="4 5" key="1">
    <citation type="journal article" date="2014" name="Genome Announc.">
        <title>Draft Genome Sequence of the Antitrypanosomally Active Sponge-Associated Bacterium Actinokineospora sp. Strain EG49.</title>
        <authorList>
            <person name="Harjes J."/>
            <person name="Ryu T."/>
            <person name="Abdelmohsen U.R."/>
            <person name="Moitinho-Silva L."/>
            <person name="Horn H."/>
            <person name="Ravasi T."/>
            <person name="Hentschel U."/>
        </authorList>
    </citation>
    <scope>NUCLEOTIDE SEQUENCE [LARGE SCALE GENOMIC DNA]</scope>
    <source>
        <strain evidence="4 5">EG49</strain>
    </source>
</reference>
<feature type="domain" description="Thioesterase TesA-like" evidence="3">
    <location>
        <begin position="79"/>
        <end position="300"/>
    </location>
</feature>
<dbReference type="PANTHER" id="PTHR11487">
    <property type="entry name" value="THIOESTERASE"/>
    <property type="match status" value="1"/>
</dbReference>
<keyword evidence="2" id="KW-0378">Hydrolase</keyword>
<dbReference type="PATRIC" id="fig|909613.9.peg.936"/>
<dbReference type="InterPro" id="IPR001031">
    <property type="entry name" value="Thioesterase"/>
</dbReference>
<dbReference type="InterPro" id="IPR012223">
    <property type="entry name" value="TEII"/>
</dbReference>
<keyword evidence="5" id="KW-1185">Reference proteome</keyword>
<dbReference type="InterPro" id="IPR029058">
    <property type="entry name" value="AB_hydrolase_fold"/>
</dbReference>
<dbReference type="SUPFAM" id="SSF53474">
    <property type="entry name" value="alpha/beta-Hydrolases"/>
    <property type="match status" value="1"/>
</dbReference>
<evidence type="ECO:0000259" key="3">
    <source>
        <dbReference type="SMART" id="SM00824"/>
    </source>
</evidence>
<dbReference type="AlphaFoldDB" id="W7J421"/>
<dbReference type="PANTHER" id="PTHR11487:SF0">
    <property type="entry name" value="S-ACYL FATTY ACID SYNTHASE THIOESTERASE, MEDIUM CHAIN"/>
    <property type="match status" value="1"/>
</dbReference>
<proteinExistence type="inferred from homology"/>
<evidence type="ECO:0000256" key="1">
    <source>
        <dbReference type="ARBA" id="ARBA00007169"/>
    </source>
</evidence>
<dbReference type="Proteomes" id="UP000019277">
    <property type="component" value="Unassembled WGS sequence"/>
</dbReference>
<dbReference type="SMART" id="SM00824">
    <property type="entry name" value="PKS_TE"/>
    <property type="match status" value="1"/>
</dbReference>
<protein>
    <submittedName>
        <fullName evidence="4">Thioesterase</fullName>
    </submittedName>
</protein>
<dbReference type="GO" id="GO:0016787">
    <property type="term" value="F:hydrolase activity"/>
    <property type="evidence" value="ECO:0007669"/>
    <property type="project" value="UniProtKB-KW"/>
</dbReference>
<evidence type="ECO:0000313" key="5">
    <source>
        <dbReference type="Proteomes" id="UP000019277"/>
    </source>
</evidence>
<sequence length="308" mass="33505">MGAVRTGRVTLITNMPAAVRPPRRTSGSPWELLPVERGLSRTALSRTAEGHRSDMAATDTTELWVRRFHPSPDAAARLLCLPHAGGSASYFFPVSRAMAPRVEVLAVQYPGRQDRRHEPCLDSVQALADALVDVVVPFADKPLTLFGHSMGASLAYELAIRLEARGVVPAGLFVSGRRAPNAVRDERVHLSGDDGLIAEIKRLNGTESQLLDDDEVLRMVLPSIRADYKAAETYRPTPGQSVSVPIRALVGDSDPKVTPEEAARWAEHTTGPFTLEVFPGGHFYLNAVVPQVIDRISRHIENSLATAD</sequence>
<dbReference type="EMBL" id="AYXG01000036">
    <property type="protein sequence ID" value="EWC63762.1"/>
    <property type="molecule type" value="Genomic_DNA"/>
</dbReference>
<accession>W7J421</accession>
<dbReference type="Gene3D" id="3.40.50.1820">
    <property type="entry name" value="alpha/beta hydrolase"/>
    <property type="match status" value="1"/>
</dbReference>